<evidence type="ECO:0000313" key="2">
    <source>
        <dbReference type="EMBL" id="QOW19725.1"/>
    </source>
</evidence>
<dbReference type="InterPro" id="IPR006597">
    <property type="entry name" value="Sel1-like"/>
</dbReference>
<dbReference type="Gene3D" id="1.25.40.10">
    <property type="entry name" value="Tetratricopeptide repeat domain"/>
    <property type="match status" value="1"/>
</dbReference>
<proteinExistence type="predicted"/>
<sequence>MLPRLLFRALLAPCLFALAFTAAAAPPAEDPLDDPVMLSAGFLAGHPDLNYRIEGQKALDHGRLQDALAYFRRASLYADKASQAMVGEMLWQGRGTEVDRPLAYAWMDLAAERGYRGFLRFREQYWEQLDQAERDRAVAEGQAVYARYGDAVAQPRMAAVLRRARSQVTGSRTGFVGSLKIVTTGPAGESINIDGSQFHDERYWDPKQYAAWQDSIWMNPRVGTVNVGETEVLPRREPGS</sequence>
<organism evidence="2 3">
    <name type="scientific">Novilysobacter ciconiae</name>
    <dbReference type="NCBI Taxonomy" id="2781022"/>
    <lineage>
        <taxon>Bacteria</taxon>
        <taxon>Pseudomonadati</taxon>
        <taxon>Pseudomonadota</taxon>
        <taxon>Gammaproteobacteria</taxon>
        <taxon>Lysobacterales</taxon>
        <taxon>Lysobacteraceae</taxon>
        <taxon>Novilysobacter</taxon>
    </lineage>
</organism>
<dbReference type="Proteomes" id="UP000594059">
    <property type="component" value="Chromosome"/>
</dbReference>
<reference evidence="2 3" key="1">
    <citation type="submission" date="2020-10" db="EMBL/GenBank/DDBJ databases">
        <title>complete genome sequencing of Lysobacter sp. H21R20.</title>
        <authorList>
            <person name="Bae J.-W."/>
            <person name="Lee S.-Y."/>
        </authorList>
    </citation>
    <scope>NUCLEOTIDE SEQUENCE [LARGE SCALE GENOMIC DNA]</scope>
    <source>
        <strain evidence="2 3">H21R20</strain>
    </source>
</reference>
<gene>
    <name evidence="2" type="ORF">INQ41_01180</name>
</gene>
<evidence type="ECO:0000256" key="1">
    <source>
        <dbReference type="SAM" id="SignalP"/>
    </source>
</evidence>
<dbReference type="RefSeq" id="WP_193985512.1">
    <property type="nucleotide sequence ID" value="NZ_CP063656.1"/>
</dbReference>
<dbReference type="SUPFAM" id="SSF81901">
    <property type="entry name" value="HCP-like"/>
    <property type="match status" value="1"/>
</dbReference>
<dbReference type="KEGG" id="lcic:INQ41_01180"/>
<dbReference type="EMBL" id="CP063656">
    <property type="protein sequence ID" value="QOW19725.1"/>
    <property type="molecule type" value="Genomic_DNA"/>
</dbReference>
<feature type="signal peptide" evidence="1">
    <location>
        <begin position="1"/>
        <end position="24"/>
    </location>
</feature>
<dbReference type="AlphaFoldDB" id="A0A7S6UGB5"/>
<protein>
    <submittedName>
        <fullName evidence="2">Sel1 repeat family protein</fullName>
    </submittedName>
</protein>
<accession>A0A7S6UGB5</accession>
<evidence type="ECO:0000313" key="3">
    <source>
        <dbReference type="Proteomes" id="UP000594059"/>
    </source>
</evidence>
<feature type="chain" id="PRO_5032324611" evidence="1">
    <location>
        <begin position="25"/>
        <end position="240"/>
    </location>
</feature>
<keyword evidence="1" id="KW-0732">Signal</keyword>
<dbReference type="InterPro" id="IPR011990">
    <property type="entry name" value="TPR-like_helical_dom_sf"/>
</dbReference>
<keyword evidence="3" id="KW-1185">Reference proteome</keyword>
<dbReference type="SMART" id="SM00671">
    <property type="entry name" value="SEL1"/>
    <property type="match status" value="1"/>
</dbReference>
<name>A0A7S6UGB5_9GAMM</name>